<reference evidence="2" key="1">
    <citation type="journal article" date="2016" name="G3 (Bethesda)">
        <title>First Draft Assembly and Annotation of the Genome of a California Endemic Oak Quercus lobata Nee (Fagaceae).</title>
        <authorList>
            <person name="Sork V.L."/>
            <person name="Fitz-Gibbon S.T."/>
            <person name="Puiu D."/>
            <person name="Crepeau M."/>
            <person name="Gugger P.F."/>
            <person name="Sherman R."/>
            <person name="Stevens K."/>
            <person name="Langley C.H."/>
            <person name="Pellegrini M."/>
            <person name="Salzberg S.L."/>
        </authorList>
    </citation>
    <scope>NUCLEOTIDE SEQUENCE [LARGE SCALE GENOMIC DNA]</scope>
    <source>
        <strain evidence="2">cv. SW786</strain>
    </source>
</reference>
<evidence type="ECO:0000313" key="1">
    <source>
        <dbReference type="EnsemblPlants" id="QL02p015500:mrna"/>
    </source>
</evidence>
<reference evidence="1" key="2">
    <citation type="submission" date="2021-01" db="UniProtKB">
        <authorList>
            <consortium name="EnsemblPlants"/>
        </authorList>
    </citation>
    <scope>IDENTIFICATION</scope>
</reference>
<sequence length="73" mass="8154">MRSQRKSRKQEGTRFRMDYVMTNGDGEGVVIVENAQTDTILGFHANSHCDKLIIDTNPGIEPASLAWKARGFS</sequence>
<name>A0A7N2QYK6_QUELO</name>
<dbReference type="Proteomes" id="UP000594261">
    <property type="component" value="Chromosome 2"/>
</dbReference>
<dbReference type="InParanoid" id="A0A7N2QYK6"/>
<evidence type="ECO:0000313" key="2">
    <source>
        <dbReference type="Proteomes" id="UP000594261"/>
    </source>
</evidence>
<dbReference type="Gramene" id="QL02p015500:mrna">
    <property type="protein sequence ID" value="QL02p015500:mrna"/>
    <property type="gene ID" value="QL02p015500"/>
</dbReference>
<dbReference type="EnsemblPlants" id="QL02p015500:mrna">
    <property type="protein sequence ID" value="QL02p015500:mrna"/>
    <property type="gene ID" value="QL02p015500"/>
</dbReference>
<organism evidence="1 2">
    <name type="scientific">Quercus lobata</name>
    <name type="common">Valley oak</name>
    <dbReference type="NCBI Taxonomy" id="97700"/>
    <lineage>
        <taxon>Eukaryota</taxon>
        <taxon>Viridiplantae</taxon>
        <taxon>Streptophyta</taxon>
        <taxon>Embryophyta</taxon>
        <taxon>Tracheophyta</taxon>
        <taxon>Spermatophyta</taxon>
        <taxon>Magnoliopsida</taxon>
        <taxon>eudicotyledons</taxon>
        <taxon>Gunneridae</taxon>
        <taxon>Pentapetalae</taxon>
        <taxon>rosids</taxon>
        <taxon>fabids</taxon>
        <taxon>Fagales</taxon>
        <taxon>Fagaceae</taxon>
        <taxon>Quercus</taxon>
    </lineage>
</organism>
<accession>A0A7N2QYK6</accession>
<proteinExistence type="predicted"/>
<dbReference type="AlphaFoldDB" id="A0A7N2QYK6"/>
<protein>
    <submittedName>
        <fullName evidence="1">Uncharacterized protein</fullName>
    </submittedName>
</protein>
<keyword evidence="2" id="KW-1185">Reference proteome</keyword>